<dbReference type="Pfam" id="PF00069">
    <property type="entry name" value="Pkinase"/>
    <property type="match status" value="1"/>
</dbReference>
<keyword evidence="1 6" id="KW-0808">Transferase</keyword>
<dbReference type="PANTHER" id="PTHR43289:SF6">
    <property type="entry name" value="SERINE_THREONINE-PROTEIN KINASE NEKL-3"/>
    <property type="match status" value="1"/>
</dbReference>
<comment type="caution">
    <text evidence="6">The sequence shown here is derived from an EMBL/GenBank/DDBJ whole genome shotgun (WGS) entry which is preliminary data.</text>
</comment>
<dbReference type="EC" id="2.7.11.1" evidence="6"/>
<dbReference type="InterPro" id="IPR000719">
    <property type="entry name" value="Prot_kinase_dom"/>
</dbReference>
<dbReference type="PROSITE" id="PS00109">
    <property type="entry name" value="PROTEIN_KINASE_TYR"/>
    <property type="match status" value="1"/>
</dbReference>
<dbReference type="GO" id="GO:0004674">
    <property type="term" value="F:protein serine/threonine kinase activity"/>
    <property type="evidence" value="ECO:0007669"/>
    <property type="project" value="UniProtKB-EC"/>
</dbReference>
<dbReference type="PROSITE" id="PS50011">
    <property type="entry name" value="PROTEIN_KINASE_DOM"/>
    <property type="match status" value="1"/>
</dbReference>
<feature type="domain" description="Protein kinase" evidence="5">
    <location>
        <begin position="31"/>
        <end position="306"/>
    </location>
</feature>
<keyword evidence="3 6" id="KW-0418">Kinase</keyword>
<dbReference type="PANTHER" id="PTHR43289">
    <property type="entry name" value="MITOGEN-ACTIVATED PROTEIN KINASE KINASE KINASE 20-RELATED"/>
    <property type="match status" value="1"/>
</dbReference>
<dbReference type="EMBL" id="JBHRSK010000004">
    <property type="protein sequence ID" value="MFC2968003.1"/>
    <property type="molecule type" value="Genomic_DNA"/>
</dbReference>
<keyword evidence="2" id="KW-0547">Nucleotide-binding</keyword>
<evidence type="ECO:0000256" key="4">
    <source>
        <dbReference type="ARBA" id="ARBA00022840"/>
    </source>
</evidence>
<dbReference type="Gene3D" id="3.30.200.20">
    <property type="entry name" value="Phosphorylase Kinase, domain 1"/>
    <property type="match status" value="1"/>
</dbReference>
<dbReference type="RefSeq" id="WP_377832650.1">
    <property type="nucleotide sequence ID" value="NZ_JBHRSK010000004.1"/>
</dbReference>
<dbReference type="Gene3D" id="1.10.510.10">
    <property type="entry name" value="Transferase(Phosphotransferase) domain 1"/>
    <property type="match status" value="1"/>
</dbReference>
<accession>A0ABV7AF60</accession>
<gene>
    <name evidence="6" type="ORF">ACFOES_07855</name>
</gene>
<keyword evidence="7" id="KW-1185">Reference proteome</keyword>
<dbReference type="Proteomes" id="UP001595443">
    <property type="component" value="Unassembled WGS sequence"/>
</dbReference>
<reference evidence="7" key="1">
    <citation type="journal article" date="2019" name="Int. J. Syst. Evol. Microbiol.">
        <title>The Global Catalogue of Microorganisms (GCM) 10K type strain sequencing project: providing services to taxonomists for standard genome sequencing and annotation.</title>
        <authorList>
            <consortium name="The Broad Institute Genomics Platform"/>
            <consortium name="The Broad Institute Genome Sequencing Center for Infectious Disease"/>
            <person name="Wu L."/>
            <person name="Ma J."/>
        </authorList>
    </citation>
    <scope>NUCLEOTIDE SEQUENCE [LARGE SCALE GENOMIC DNA]</scope>
    <source>
        <strain evidence="7">KCTC 62192</strain>
    </source>
</reference>
<dbReference type="InterPro" id="IPR008266">
    <property type="entry name" value="Tyr_kinase_AS"/>
</dbReference>
<sequence>MKAALDMDGVSSAEEFTDELKPGTRLLHGQYTIERFLKVGGFGLTYLARDSLDRTVVIKECFPGTMCSRSDREVRARSRVHQDEFNSVVRLFVQEARRLAKVRHPNIVGVHQVFEDNGTAYMALDYVEGDDLLDIVEEAPQLLGPAEISEMLQKLLRAIGFVHDHGLLHRDIAPDNILLGPTDEPVLIDFGAAREQATKASRVLSALQVVKDGYSPQEFYISNGPQAPASDLYSLAATFYHLIAGHAPVNSQMRLAVVAAQEPDPYQPLAGRFPDYDKDLLASIDRAMALFPKQRPQTAQEWLALIDARQRREAAQARVRNDARIDESISQLVQEVNRAVEDATEADKRKKRDMARVPAKPEKKVYFAWQLEGDGSLYNFEEGAEAPASGKGQWRQVPGAASQPVQRPRRLGLLGFFFGRGLKPRLRD</sequence>
<evidence type="ECO:0000313" key="6">
    <source>
        <dbReference type="EMBL" id="MFC2968003.1"/>
    </source>
</evidence>
<evidence type="ECO:0000256" key="3">
    <source>
        <dbReference type="ARBA" id="ARBA00022777"/>
    </source>
</evidence>
<dbReference type="SUPFAM" id="SSF56112">
    <property type="entry name" value="Protein kinase-like (PK-like)"/>
    <property type="match status" value="1"/>
</dbReference>
<evidence type="ECO:0000259" key="5">
    <source>
        <dbReference type="PROSITE" id="PS50011"/>
    </source>
</evidence>
<evidence type="ECO:0000256" key="2">
    <source>
        <dbReference type="ARBA" id="ARBA00022741"/>
    </source>
</evidence>
<organism evidence="6 7">
    <name type="scientific">Acidimangrovimonas pyrenivorans</name>
    <dbReference type="NCBI Taxonomy" id="2030798"/>
    <lineage>
        <taxon>Bacteria</taxon>
        <taxon>Pseudomonadati</taxon>
        <taxon>Pseudomonadota</taxon>
        <taxon>Alphaproteobacteria</taxon>
        <taxon>Rhodobacterales</taxon>
        <taxon>Paracoccaceae</taxon>
        <taxon>Acidimangrovimonas</taxon>
    </lineage>
</organism>
<keyword evidence="4" id="KW-0067">ATP-binding</keyword>
<protein>
    <submittedName>
        <fullName evidence="6">Serine/threonine-protein kinase</fullName>
        <ecNumber evidence="6">2.7.11.1</ecNumber>
    </submittedName>
</protein>
<dbReference type="CDD" id="cd14014">
    <property type="entry name" value="STKc_PknB_like"/>
    <property type="match status" value="1"/>
</dbReference>
<dbReference type="InterPro" id="IPR011009">
    <property type="entry name" value="Kinase-like_dom_sf"/>
</dbReference>
<evidence type="ECO:0000256" key="1">
    <source>
        <dbReference type="ARBA" id="ARBA00022679"/>
    </source>
</evidence>
<dbReference type="SMART" id="SM00219">
    <property type="entry name" value="TyrKc"/>
    <property type="match status" value="1"/>
</dbReference>
<proteinExistence type="predicted"/>
<evidence type="ECO:0000313" key="7">
    <source>
        <dbReference type="Proteomes" id="UP001595443"/>
    </source>
</evidence>
<dbReference type="InterPro" id="IPR020635">
    <property type="entry name" value="Tyr_kinase_cat_dom"/>
</dbReference>
<name>A0ABV7AF60_9RHOB</name>